<dbReference type="GO" id="GO:0051301">
    <property type="term" value="P:cell division"/>
    <property type="evidence" value="ECO:0007669"/>
    <property type="project" value="UniProtKB-KW"/>
</dbReference>
<evidence type="ECO:0000256" key="11">
    <source>
        <dbReference type="ARBA" id="ARBA00022984"/>
    </source>
</evidence>
<feature type="active site" description="Proton donor" evidence="16">
    <location>
        <position position="242"/>
    </location>
</feature>
<feature type="active site" evidence="16">
    <location>
        <position position="324"/>
    </location>
</feature>
<dbReference type="PROSITE" id="PS51387">
    <property type="entry name" value="FAD_PCMH"/>
    <property type="match status" value="1"/>
</dbReference>
<comment type="catalytic activity">
    <reaction evidence="15 16">
        <text>UDP-N-acetyl-alpha-D-muramate + NADP(+) = UDP-N-acetyl-3-O-(1-carboxyvinyl)-alpha-D-glucosamine + NADPH + H(+)</text>
        <dbReference type="Rhea" id="RHEA:12248"/>
        <dbReference type="ChEBI" id="CHEBI:15378"/>
        <dbReference type="ChEBI" id="CHEBI:57783"/>
        <dbReference type="ChEBI" id="CHEBI:58349"/>
        <dbReference type="ChEBI" id="CHEBI:68483"/>
        <dbReference type="ChEBI" id="CHEBI:70757"/>
        <dbReference type="EC" id="1.3.1.98"/>
    </reaction>
</comment>
<proteinExistence type="inferred from homology"/>
<gene>
    <name evidence="16" type="primary">murB</name>
    <name evidence="18" type="ORF">A2777_06025</name>
</gene>
<dbReference type="Gene3D" id="3.90.78.10">
    <property type="entry name" value="UDP-N-acetylenolpyruvoylglucosamine reductase, C-terminal domain"/>
    <property type="match status" value="1"/>
</dbReference>
<dbReference type="GO" id="GO:0008762">
    <property type="term" value="F:UDP-N-acetylmuramate dehydrogenase activity"/>
    <property type="evidence" value="ECO:0007669"/>
    <property type="project" value="UniProtKB-UniRule"/>
</dbReference>
<evidence type="ECO:0000256" key="9">
    <source>
        <dbReference type="ARBA" id="ARBA00022857"/>
    </source>
</evidence>
<dbReference type="GO" id="GO:0071555">
    <property type="term" value="P:cell wall organization"/>
    <property type="evidence" value="ECO:0007669"/>
    <property type="project" value="UniProtKB-KW"/>
</dbReference>
<comment type="caution">
    <text evidence="18">The sequence shown here is derived from an EMBL/GenBank/DDBJ whole genome shotgun (WGS) entry which is preliminary data.</text>
</comment>
<dbReference type="EC" id="1.3.1.98" evidence="16"/>
<comment type="pathway">
    <text evidence="4 16">Cell wall biogenesis; peptidoglycan biosynthesis.</text>
</comment>
<keyword evidence="11 16" id="KW-0573">Peptidoglycan synthesis</keyword>
<dbReference type="PANTHER" id="PTHR21071:SF4">
    <property type="entry name" value="UDP-N-ACETYLENOLPYRUVOYLGLUCOSAMINE REDUCTASE"/>
    <property type="match status" value="1"/>
</dbReference>
<feature type="domain" description="FAD-binding PCMH-type" evidence="17">
    <location>
        <begin position="30"/>
        <end position="213"/>
    </location>
</feature>
<dbReference type="Gene3D" id="3.30.465.10">
    <property type="match status" value="1"/>
</dbReference>
<keyword evidence="6 16" id="KW-0132">Cell division</keyword>
<evidence type="ECO:0000256" key="2">
    <source>
        <dbReference type="ARBA" id="ARBA00003921"/>
    </source>
</evidence>
<dbReference type="InterPro" id="IPR006094">
    <property type="entry name" value="Oxid_FAD_bind_N"/>
</dbReference>
<dbReference type="NCBIfam" id="TIGR00179">
    <property type="entry name" value="murB"/>
    <property type="match status" value="1"/>
</dbReference>
<dbReference type="GO" id="GO:0009252">
    <property type="term" value="P:peptidoglycan biosynthetic process"/>
    <property type="evidence" value="ECO:0007669"/>
    <property type="project" value="UniProtKB-UniRule"/>
</dbReference>
<dbReference type="InterPro" id="IPR036318">
    <property type="entry name" value="FAD-bd_PCMH-like_sf"/>
</dbReference>
<comment type="caution">
    <text evidence="16">Lacks conserved residue(s) required for the propagation of feature annotation.</text>
</comment>
<evidence type="ECO:0000256" key="5">
    <source>
        <dbReference type="ARBA" id="ARBA00022490"/>
    </source>
</evidence>
<dbReference type="InterPro" id="IPR016167">
    <property type="entry name" value="FAD-bd_PCMH_sub1"/>
</dbReference>
<evidence type="ECO:0000256" key="10">
    <source>
        <dbReference type="ARBA" id="ARBA00022960"/>
    </source>
</evidence>
<dbReference type="PANTHER" id="PTHR21071">
    <property type="entry name" value="UDP-N-ACETYLENOLPYRUVOYLGLUCOSAMINE REDUCTASE"/>
    <property type="match status" value="1"/>
</dbReference>
<dbReference type="GO" id="GO:0008360">
    <property type="term" value="P:regulation of cell shape"/>
    <property type="evidence" value="ECO:0007669"/>
    <property type="project" value="UniProtKB-KW"/>
</dbReference>
<keyword evidence="5 16" id="KW-0963">Cytoplasm</keyword>
<dbReference type="HAMAP" id="MF_00037">
    <property type="entry name" value="MurB"/>
    <property type="match status" value="1"/>
</dbReference>
<dbReference type="UniPathway" id="UPA00219"/>
<comment type="function">
    <text evidence="2 16">Cell wall formation.</text>
</comment>
<dbReference type="InterPro" id="IPR003170">
    <property type="entry name" value="MurB"/>
</dbReference>
<evidence type="ECO:0000256" key="13">
    <source>
        <dbReference type="ARBA" id="ARBA00023306"/>
    </source>
</evidence>
<evidence type="ECO:0000259" key="17">
    <source>
        <dbReference type="PROSITE" id="PS51387"/>
    </source>
</evidence>
<dbReference type="SUPFAM" id="SSF56176">
    <property type="entry name" value="FAD-binding/transporter-associated domain-like"/>
    <property type="match status" value="1"/>
</dbReference>
<dbReference type="AlphaFoldDB" id="A0A1F5Z225"/>
<evidence type="ECO:0000256" key="16">
    <source>
        <dbReference type="HAMAP-Rule" id="MF_00037"/>
    </source>
</evidence>
<dbReference type="Pfam" id="PF01565">
    <property type="entry name" value="FAD_binding_4"/>
    <property type="match status" value="1"/>
</dbReference>
<evidence type="ECO:0000313" key="18">
    <source>
        <dbReference type="EMBL" id="OGG06509.1"/>
    </source>
</evidence>
<keyword evidence="12 16" id="KW-0560">Oxidoreductase</keyword>
<comment type="cofactor">
    <cofactor evidence="1 16">
        <name>FAD</name>
        <dbReference type="ChEBI" id="CHEBI:57692"/>
    </cofactor>
</comment>
<evidence type="ECO:0000256" key="8">
    <source>
        <dbReference type="ARBA" id="ARBA00022827"/>
    </source>
</evidence>
<keyword evidence="9 16" id="KW-0521">NADP</keyword>
<accession>A0A1F5Z225</accession>
<evidence type="ECO:0000256" key="12">
    <source>
        <dbReference type="ARBA" id="ARBA00023002"/>
    </source>
</evidence>
<comment type="similarity">
    <text evidence="16">Belongs to the MurB family.</text>
</comment>
<dbReference type="EMBL" id="MFJF01000015">
    <property type="protein sequence ID" value="OGG06509.1"/>
    <property type="molecule type" value="Genomic_DNA"/>
</dbReference>
<dbReference type="SUPFAM" id="SSF56194">
    <property type="entry name" value="Uridine diphospho-N-Acetylenolpyruvylglucosamine reductase, MurB, C-terminal domain"/>
    <property type="match status" value="1"/>
</dbReference>
<keyword evidence="14 16" id="KW-0961">Cell wall biogenesis/degradation</keyword>
<evidence type="ECO:0000256" key="4">
    <source>
        <dbReference type="ARBA" id="ARBA00004752"/>
    </source>
</evidence>
<keyword evidence="13 16" id="KW-0131">Cell cycle</keyword>
<organism evidence="18 19">
    <name type="scientific">Candidatus Gottesmanbacteria bacterium RIFCSPHIGHO2_01_FULL_40_15</name>
    <dbReference type="NCBI Taxonomy" id="1798376"/>
    <lineage>
        <taxon>Bacteria</taxon>
        <taxon>Candidatus Gottesmaniibacteriota</taxon>
    </lineage>
</organism>
<evidence type="ECO:0000256" key="14">
    <source>
        <dbReference type="ARBA" id="ARBA00023316"/>
    </source>
</evidence>
<name>A0A1F5Z225_9BACT</name>
<evidence type="ECO:0000256" key="6">
    <source>
        <dbReference type="ARBA" id="ARBA00022618"/>
    </source>
</evidence>
<evidence type="ECO:0000256" key="3">
    <source>
        <dbReference type="ARBA" id="ARBA00004496"/>
    </source>
</evidence>
<dbReference type="Proteomes" id="UP000177354">
    <property type="component" value="Unassembled WGS sequence"/>
</dbReference>
<keyword evidence="10 16" id="KW-0133">Cell shape</keyword>
<evidence type="ECO:0000256" key="7">
    <source>
        <dbReference type="ARBA" id="ARBA00022630"/>
    </source>
</evidence>
<comment type="subcellular location">
    <subcellularLocation>
        <location evidence="3 16">Cytoplasm</location>
    </subcellularLocation>
</comment>
<dbReference type="GO" id="GO:0071949">
    <property type="term" value="F:FAD binding"/>
    <property type="evidence" value="ECO:0007669"/>
    <property type="project" value="InterPro"/>
</dbReference>
<evidence type="ECO:0000313" key="19">
    <source>
        <dbReference type="Proteomes" id="UP000177354"/>
    </source>
</evidence>
<dbReference type="InterPro" id="IPR016169">
    <property type="entry name" value="FAD-bd_PCMH_sub2"/>
</dbReference>
<dbReference type="InterPro" id="IPR016166">
    <property type="entry name" value="FAD-bd_PCMH"/>
</dbReference>
<dbReference type="Pfam" id="PF02873">
    <property type="entry name" value="MurB_C"/>
    <property type="match status" value="1"/>
</dbReference>
<evidence type="ECO:0000256" key="1">
    <source>
        <dbReference type="ARBA" id="ARBA00001974"/>
    </source>
</evidence>
<keyword evidence="7 16" id="KW-0285">Flavoprotein</keyword>
<keyword evidence="8 16" id="KW-0274">FAD</keyword>
<reference evidence="18 19" key="1">
    <citation type="journal article" date="2016" name="Nat. Commun.">
        <title>Thousands of microbial genomes shed light on interconnected biogeochemical processes in an aquifer system.</title>
        <authorList>
            <person name="Anantharaman K."/>
            <person name="Brown C.T."/>
            <person name="Hug L.A."/>
            <person name="Sharon I."/>
            <person name="Castelle C.J."/>
            <person name="Probst A.J."/>
            <person name="Thomas B.C."/>
            <person name="Singh A."/>
            <person name="Wilkins M.J."/>
            <person name="Karaoz U."/>
            <person name="Brodie E.L."/>
            <person name="Williams K.H."/>
            <person name="Hubbard S.S."/>
            <person name="Banfield J.F."/>
        </authorList>
    </citation>
    <scope>NUCLEOTIDE SEQUENCE [LARGE SCALE GENOMIC DNA]</scope>
</reference>
<evidence type="ECO:0000256" key="15">
    <source>
        <dbReference type="ARBA" id="ARBA00048914"/>
    </source>
</evidence>
<dbReference type="Gene3D" id="3.30.43.10">
    <property type="entry name" value="Uridine Diphospho-n-acetylenolpyruvylglucosamine Reductase, domain 2"/>
    <property type="match status" value="1"/>
</dbReference>
<dbReference type="GO" id="GO:0005829">
    <property type="term" value="C:cytosol"/>
    <property type="evidence" value="ECO:0007669"/>
    <property type="project" value="TreeGrafter"/>
</dbReference>
<dbReference type="InterPro" id="IPR036635">
    <property type="entry name" value="MurB_C_sf"/>
</dbReference>
<sequence length="332" mass="36663">MTGNYKKIINSLGKNRIRFNEILSGYTSLKIGGPADLFFKASTVESLVEAVLAARNSHTPFFVLGGGTNILFPDEGFRGLVIKNETSRIRLRGLTGRKYEKKTQSSFVDKVYLEVDSGVSINRLVRFSIEQNLAGMEYFLGQPGTVGGAVFINAHNMKEGAFFADRLISARIYGKDCEEKNVPGEYFRFGYDRSAIQKTGEIVLTVTLELKIGYKKLLWEKAKSCLEYRFKTQPGGVFTCGCLFRNIKHSDAIRLVTPGYTCSAGFLLESAGLKGKAVGRAMLSSHHANFLINMGGATAADVLKLIALIKNKITQKYGLELEPELVIVRSLN</sequence>
<dbReference type="InterPro" id="IPR011601">
    <property type="entry name" value="MurB_C"/>
</dbReference>
<protein>
    <recommendedName>
        <fullName evidence="16">UDP-N-acetylenolpyruvoylglucosamine reductase</fullName>
        <ecNumber evidence="16">1.3.1.98</ecNumber>
    </recommendedName>
    <alternativeName>
        <fullName evidence="16">UDP-N-acetylmuramate dehydrogenase</fullName>
    </alternativeName>
</protein>